<dbReference type="Proteomes" id="UP000501346">
    <property type="component" value="Chromosome ScXVI"/>
</dbReference>
<feature type="region of interest" description="Disordered" evidence="1">
    <location>
        <begin position="1"/>
        <end position="43"/>
    </location>
</feature>
<reference evidence="2 3" key="1">
    <citation type="journal article" date="2019" name="BMC Genomics">
        <title>Chromosome level assembly and comparative genome analysis confirm lager-brewing yeasts originated from a single hybridization.</title>
        <authorList>
            <person name="Salazar A.N."/>
            <person name="Gorter de Vries A.R."/>
            <person name="van den Broek M."/>
            <person name="Brouwers N."/>
            <person name="de la Torre Cortes P."/>
            <person name="Kuijpers N.G.A."/>
            <person name="Daran J.G."/>
            <person name="Abeel T."/>
        </authorList>
    </citation>
    <scope>NUCLEOTIDE SEQUENCE [LARGE SCALE GENOMIC DNA]</scope>
    <source>
        <strain evidence="2 3">CBS 1483</strain>
    </source>
</reference>
<dbReference type="InterPro" id="IPR013743">
    <property type="entry name" value="NBP1/CSA1"/>
</dbReference>
<gene>
    <name evidence="2" type="ORF">GRS66_005575</name>
</gene>
<evidence type="ECO:0000313" key="2">
    <source>
        <dbReference type="EMBL" id="QID83128.1"/>
    </source>
</evidence>
<feature type="compositionally biased region" description="Basic residues" evidence="1">
    <location>
        <begin position="29"/>
        <end position="43"/>
    </location>
</feature>
<name>A0A6C1E1F3_SACPS</name>
<feature type="compositionally biased region" description="Polar residues" evidence="1">
    <location>
        <begin position="171"/>
        <end position="182"/>
    </location>
</feature>
<feature type="compositionally biased region" description="Polar residues" evidence="1">
    <location>
        <begin position="203"/>
        <end position="221"/>
    </location>
</feature>
<organism evidence="2 3">
    <name type="scientific">Saccharomyces pastorianus</name>
    <name type="common">Lager yeast</name>
    <name type="synonym">Saccharomyces cerevisiae x Saccharomyces eubayanus</name>
    <dbReference type="NCBI Taxonomy" id="27292"/>
    <lineage>
        <taxon>Eukaryota</taxon>
        <taxon>Fungi</taxon>
        <taxon>Dikarya</taxon>
        <taxon>Ascomycota</taxon>
        <taxon>Saccharomycotina</taxon>
        <taxon>Saccharomycetes</taxon>
        <taxon>Saccharomycetales</taxon>
        <taxon>Saccharomycetaceae</taxon>
        <taxon>Saccharomyces</taxon>
    </lineage>
</organism>
<dbReference type="Pfam" id="PF08537">
    <property type="entry name" value="NBP1"/>
    <property type="match status" value="1"/>
</dbReference>
<dbReference type="AlphaFoldDB" id="A0A6C1E1F3"/>
<proteinExistence type="predicted"/>
<dbReference type="OrthoDB" id="4053251at2759"/>
<sequence length="221" mass="25149">MGVQDKAPGTQRNRKLASVSRERSNVRHASQRTRSKNYKNISKKRAQQHAFGFSVSKMVAMIRARVWGTPAEEEEESVTSSSASPYDCVPLQWQAKFAQLQLQLQSTQKELQFVKEKCHLLQSVLDDANIDQRYLESRRDMKNIERDNLKPTEILPPSPVRAVNPLVTSSPIHMSPLQSRQRPLSALQPPKGPNFYAKYPKLPQTNILRESPTEESLSQAQ</sequence>
<feature type="region of interest" description="Disordered" evidence="1">
    <location>
        <begin position="171"/>
        <end position="221"/>
    </location>
</feature>
<evidence type="ECO:0000256" key="1">
    <source>
        <dbReference type="SAM" id="MobiDB-lite"/>
    </source>
</evidence>
<dbReference type="EMBL" id="CP048997">
    <property type="protein sequence ID" value="QID83128.1"/>
    <property type="molecule type" value="Genomic_DNA"/>
</dbReference>
<keyword evidence="3" id="KW-1185">Reference proteome</keyword>
<protein>
    <submittedName>
        <fullName evidence="2">Uncharacterized protein</fullName>
    </submittedName>
</protein>
<evidence type="ECO:0000313" key="3">
    <source>
        <dbReference type="Proteomes" id="UP000501346"/>
    </source>
</evidence>
<accession>A0A6C1E1F3</accession>